<dbReference type="AlphaFoldDB" id="A0A9W7CUB0"/>
<evidence type="ECO:0000313" key="2">
    <source>
        <dbReference type="EMBL" id="GMF42184.1"/>
    </source>
</evidence>
<proteinExistence type="predicted"/>
<evidence type="ECO:0000313" key="3">
    <source>
        <dbReference type="Proteomes" id="UP001165083"/>
    </source>
</evidence>
<organism evidence="2 3">
    <name type="scientific">Phytophthora lilii</name>
    <dbReference type="NCBI Taxonomy" id="2077276"/>
    <lineage>
        <taxon>Eukaryota</taxon>
        <taxon>Sar</taxon>
        <taxon>Stramenopiles</taxon>
        <taxon>Oomycota</taxon>
        <taxon>Peronosporomycetes</taxon>
        <taxon>Peronosporales</taxon>
        <taxon>Peronosporaceae</taxon>
        <taxon>Phytophthora</taxon>
    </lineage>
</organism>
<sequence length="327" mass="36524">MEDVFDGGRRSYDEKVVVVLRDEDATDQESSEDETEESAAPHQDFEPGSKRHQRTQSLEEAVEIPWTKRQNRPQTLDEMSATASGEKEFEAAYVVDSVGEMPTTLKSVMESSNAAKWRSESNRLSVGVPDQGKPSWRDRAVQGATGGQGILAEIRRDYEETFAPVAKFTSIRILVINMRLRSAQEVESFADYLLRVGDGRHEPSSELGGEFLKISEDMLFHTSLLETTKSLKIIQNIQIDTLTPRRLLLTDGGVQWAASRDGDDELKRLKHSDLQNVYNMDESAFFYNAVPRGPICKNAASALKQDKARVTMAVCCNADGSDKLPML</sequence>
<evidence type="ECO:0000256" key="1">
    <source>
        <dbReference type="SAM" id="MobiDB-lite"/>
    </source>
</evidence>
<protein>
    <submittedName>
        <fullName evidence="2">Unnamed protein product</fullName>
    </submittedName>
</protein>
<dbReference type="EMBL" id="BSXW01002386">
    <property type="protein sequence ID" value="GMF42184.1"/>
    <property type="molecule type" value="Genomic_DNA"/>
</dbReference>
<accession>A0A9W7CUB0</accession>
<feature type="compositionally biased region" description="Basic and acidic residues" evidence="1">
    <location>
        <begin position="1"/>
        <end position="23"/>
    </location>
</feature>
<feature type="compositionally biased region" description="Acidic residues" evidence="1">
    <location>
        <begin position="24"/>
        <end position="37"/>
    </location>
</feature>
<keyword evidence="3" id="KW-1185">Reference proteome</keyword>
<name>A0A9W7CUB0_9STRA</name>
<dbReference type="Proteomes" id="UP001165083">
    <property type="component" value="Unassembled WGS sequence"/>
</dbReference>
<dbReference type="OrthoDB" id="128143at2759"/>
<gene>
    <name evidence="2" type="ORF">Plil01_001676400</name>
</gene>
<comment type="caution">
    <text evidence="2">The sequence shown here is derived from an EMBL/GenBank/DDBJ whole genome shotgun (WGS) entry which is preliminary data.</text>
</comment>
<feature type="region of interest" description="Disordered" evidence="1">
    <location>
        <begin position="1"/>
        <end position="83"/>
    </location>
</feature>
<feature type="region of interest" description="Disordered" evidence="1">
    <location>
        <begin position="120"/>
        <end position="141"/>
    </location>
</feature>
<reference evidence="2" key="1">
    <citation type="submission" date="2023-04" db="EMBL/GenBank/DDBJ databases">
        <title>Phytophthora lilii NBRC 32176.</title>
        <authorList>
            <person name="Ichikawa N."/>
            <person name="Sato H."/>
            <person name="Tonouchi N."/>
        </authorList>
    </citation>
    <scope>NUCLEOTIDE SEQUENCE</scope>
    <source>
        <strain evidence="2">NBRC 32176</strain>
    </source>
</reference>